<comment type="caution">
    <text evidence="4">The sequence shown here is derived from an EMBL/GenBank/DDBJ whole genome shotgun (WGS) entry which is preliminary data.</text>
</comment>
<dbReference type="InterPro" id="IPR041354">
    <property type="entry name" value="4PPT_N"/>
</dbReference>
<dbReference type="InterPro" id="IPR037143">
    <property type="entry name" value="4-PPantetheinyl_Trfase_dom_sf"/>
</dbReference>
<evidence type="ECO:0000259" key="3">
    <source>
        <dbReference type="Pfam" id="PF17837"/>
    </source>
</evidence>
<dbReference type="PANTHER" id="PTHR38096">
    <property type="entry name" value="ENTEROBACTIN SYNTHASE COMPONENT D"/>
    <property type="match status" value="1"/>
</dbReference>
<evidence type="ECO:0000256" key="1">
    <source>
        <dbReference type="ARBA" id="ARBA00022679"/>
    </source>
</evidence>
<feature type="domain" description="4'-phosphopantetheinyl transferase" evidence="2">
    <location>
        <begin position="102"/>
        <end position="190"/>
    </location>
</feature>
<evidence type="ECO:0000259" key="2">
    <source>
        <dbReference type="Pfam" id="PF01648"/>
    </source>
</evidence>
<dbReference type="SUPFAM" id="SSF56214">
    <property type="entry name" value="4'-phosphopantetheinyl transferase"/>
    <property type="match status" value="1"/>
</dbReference>
<evidence type="ECO:0000313" key="4">
    <source>
        <dbReference type="EMBL" id="GAA4881597.1"/>
    </source>
</evidence>
<evidence type="ECO:0000313" key="5">
    <source>
        <dbReference type="Proteomes" id="UP001501752"/>
    </source>
</evidence>
<reference evidence="5" key="1">
    <citation type="journal article" date="2019" name="Int. J. Syst. Evol. Microbiol.">
        <title>The Global Catalogue of Microorganisms (GCM) 10K type strain sequencing project: providing services to taxonomists for standard genome sequencing and annotation.</title>
        <authorList>
            <consortium name="The Broad Institute Genomics Platform"/>
            <consortium name="The Broad Institute Genome Sequencing Center for Infectious Disease"/>
            <person name="Wu L."/>
            <person name="Ma J."/>
        </authorList>
    </citation>
    <scope>NUCLEOTIDE SEQUENCE [LARGE SCALE GENOMIC DNA]</scope>
    <source>
        <strain evidence="5">JCM 13006</strain>
    </source>
</reference>
<dbReference type="PRINTS" id="PR01399">
    <property type="entry name" value="ENTSNTHTASED"/>
</dbReference>
<sequence length="217" mass="23640">MIGLILPGSVAWSETFGAARDTALFPQEERLAAEMVPARRREFGAARACARQALGRLGMPPVPILPGPRGEPGWPSGVLGSMTHCEGYQAAAVARSADLPVLGIDAEQHRPLPRGVLAAVSLPQERGRLHVLRRGHPGIYWDRVLFSTKESVFKAWYPLTRRPLEFEEADITLTPDGTWRARLRLPGDPAAARLPRGFTGRWLVADGLVLTVSTDLA</sequence>
<dbReference type="Pfam" id="PF17837">
    <property type="entry name" value="4PPT_N"/>
    <property type="match status" value="1"/>
</dbReference>
<proteinExistence type="predicted"/>
<name>A0ABP9EN64_9ACTN</name>
<dbReference type="EMBL" id="BAABIS010000001">
    <property type="protein sequence ID" value="GAA4881597.1"/>
    <property type="molecule type" value="Genomic_DNA"/>
</dbReference>
<dbReference type="RefSeq" id="WP_345701160.1">
    <property type="nucleotide sequence ID" value="NZ_BAABIS010000001.1"/>
</dbReference>
<dbReference type="Pfam" id="PF01648">
    <property type="entry name" value="ACPS"/>
    <property type="match status" value="1"/>
</dbReference>
<dbReference type="PANTHER" id="PTHR38096:SF1">
    <property type="entry name" value="ENTEROBACTIN SYNTHASE COMPONENT D"/>
    <property type="match status" value="1"/>
</dbReference>
<dbReference type="Gene3D" id="3.90.470.20">
    <property type="entry name" value="4'-phosphopantetheinyl transferase domain"/>
    <property type="match status" value="1"/>
</dbReference>
<dbReference type="InterPro" id="IPR008278">
    <property type="entry name" value="4-PPantetheinyl_Trfase_dom"/>
</dbReference>
<gene>
    <name evidence="4" type="ORF">GCM10023235_72490</name>
</gene>
<dbReference type="GO" id="GO:0016740">
    <property type="term" value="F:transferase activity"/>
    <property type="evidence" value="ECO:0007669"/>
    <property type="project" value="UniProtKB-KW"/>
</dbReference>
<organism evidence="4 5">
    <name type="scientific">Kitasatospora terrestris</name>
    <dbReference type="NCBI Taxonomy" id="258051"/>
    <lineage>
        <taxon>Bacteria</taxon>
        <taxon>Bacillati</taxon>
        <taxon>Actinomycetota</taxon>
        <taxon>Actinomycetes</taxon>
        <taxon>Kitasatosporales</taxon>
        <taxon>Streptomycetaceae</taxon>
        <taxon>Kitasatospora</taxon>
    </lineage>
</organism>
<keyword evidence="5" id="KW-1185">Reference proteome</keyword>
<accession>A0ABP9EN64</accession>
<protein>
    <submittedName>
        <fullName evidence="4">4'-phosphopantetheinyl transferase superfamily protein</fullName>
    </submittedName>
</protein>
<feature type="domain" description="4'-phosphopantetheinyl transferase N-terminal" evidence="3">
    <location>
        <begin position="27"/>
        <end position="94"/>
    </location>
</feature>
<keyword evidence="1 4" id="KW-0808">Transferase</keyword>
<dbReference type="InterPro" id="IPR003542">
    <property type="entry name" value="Enbac_synth_compD-like"/>
</dbReference>
<dbReference type="Proteomes" id="UP001501752">
    <property type="component" value="Unassembled WGS sequence"/>
</dbReference>